<dbReference type="RefSeq" id="WP_217287809.1">
    <property type="nucleotide sequence ID" value="NZ_CP077683.1"/>
</dbReference>
<evidence type="ECO:0000313" key="1">
    <source>
        <dbReference type="EMBL" id="QXE91223.1"/>
    </source>
</evidence>
<protein>
    <submittedName>
        <fullName evidence="1">Uncharacterized protein</fullName>
    </submittedName>
</protein>
<keyword evidence="2" id="KW-1185">Reference proteome</keyword>
<dbReference type="Proteomes" id="UP000683559">
    <property type="component" value="Chromosome"/>
</dbReference>
<gene>
    <name evidence="1" type="ORF">KP001_01390</name>
</gene>
<accession>A0ABX8LLX8</accession>
<reference evidence="1 2" key="1">
    <citation type="submission" date="2021-06" db="EMBL/GenBank/DDBJ databases">
        <title>Gemonas diversity in paddy soil.</title>
        <authorList>
            <person name="Liu G."/>
        </authorList>
    </citation>
    <scope>NUCLEOTIDE SEQUENCE [LARGE SCALE GENOMIC DNA]</scope>
    <source>
        <strain evidence="1 2">RG2</strain>
    </source>
</reference>
<sequence>MKFEELYNRIIELWPEEVDISDGFPSGENGYMFPTLSRIKNQIENSIDFENDHWGNVGAWAFFQAFHETAKKMKTKGEKTLKTRLVEKKLIDKKIHANLAPGKWDDEWAELRGDYKGLA</sequence>
<proteinExistence type="predicted"/>
<name>A0ABX8LLX8_9BACT</name>
<organism evidence="1 2">
    <name type="scientific">Geomonas subterranea</name>
    <dbReference type="NCBI Taxonomy" id="2847989"/>
    <lineage>
        <taxon>Bacteria</taxon>
        <taxon>Pseudomonadati</taxon>
        <taxon>Thermodesulfobacteriota</taxon>
        <taxon>Desulfuromonadia</taxon>
        <taxon>Geobacterales</taxon>
        <taxon>Geobacteraceae</taxon>
        <taxon>Geomonas</taxon>
    </lineage>
</organism>
<dbReference type="EMBL" id="CP077683">
    <property type="protein sequence ID" value="QXE91223.1"/>
    <property type="molecule type" value="Genomic_DNA"/>
</dbReference>
<evidence type="ECO:0000313" key="2">
    <source>
        <dbReference type="Proteomes" id="UP000683559"/>
    </source>
</evidence>